<proteinExistence type="predicted"/>
<name>A0ABS2F4A4_9BACE</name>
<protein>
    <submittedName>
        <fullName evidence="2">SusE domain-containing protein</fullName>
    </submittedName>
</protein>
<accession>A0ABS2F4A4</accession>
<evidence type="ECO:0000313" key="2">
    <source>
        <dbReference type="EMBL" id="MBM6804956.1"/>
    </source>
</evidence>
<feature type="domain" description="SusE outer membrane protein" evidence="1">
    <location>
        <begin position="36"/>
        <end position="119"/>
    </location>
</feature>
<dbReference type="PROSITE" id="PS51257">
    <property type="entry name" value="PROKAR_LIPOPROTEIN"/>
    <property type="match status" value="1"/>
</dbReference>
<dbReference type="Pfam" id="PF14292">
    <property type="entry name" value="SusE"/>
    <property type="match status" value="1"/>
</dbReference>
<evidence type="ECO:0000259" key="1">
    <source>
        <dbReference type="Pfam" id="PF14292"/>
    </source>
</evidence>
<keyword evidence="3" id="KW-1185">Reference proteome</keyword>
<evidence type="ECO:0000313" key="3">
    <source>
        <dbReference type="Proteomes" id="UP000782117"/>
    </source>
</evidence>
<reference evidence="2 3" key="1">
    <citation type="journal article" date="2021" name="Sci. Rep.">
        <title>The distribution of antibiotic resistance genes in chicken gut microbiota commensals.</title>
        <authorList>
            <person name="Juricova H."/>
            <person name="Matiasovicova J."/>
            <person name="Kubasova T."/>
            <person name="Cejkova D."/>
            <person name="Rychlik I."/>
        </authorList>
    </citation>
    <scope>NUCLEOTIDE SEQUENCE [LARGE SCALE GENOMIC DNA]</scope>
    <source>
        <strain evidence="2 3">An768</strain>
    </source>
</reference>
<dbReference type="EMBL" id="JACJKJ010000001">
    <property type="protein sequence ID" value="MBM6804956.1"/>
    <property type="molecule type" value="Genomic_DNA"/>
</dbReference>
<comment type="caution">
    <text evidence="2">The sequence shown here is derived from an EMBL/GenBank/DDBJ whole genome shotgun (WGS) entry which is preliminary data.</text>
</comment>
<dbReference type="InterPro" id="IPR025970">
    <property type="entry name" value="SusE"/>
</dbReference>
<gene>
    <name evidence="2" type="ORF">H6A24_00285</name>
</gene>
<sequence length="370" mass="41721">MKYIFYVLAFLLYGCAEDYELNEGFSVPTDLSGPASIKIDLQSSENILLTWNGSADDGGILLYNVLFDAIDGDFSKPIYSAESDLGGSRQLTLTPVILNKIARASGLKTGETGKVKWTVEASRGGVVKRSQASAEIQVTRPDEEIPEQLYLQGTATENKGEAPIPFRKVSDGIFVIYTQLNDGNIYFTDAENNGVNYTVDASGKLTEGEEPYAVQKEENVVRFTLNFNTKSIKKEIISRVRMIWGANYEVITEMPYVGNGIFKHENVYVQCFDPNDPTIQMPPGISWFEERYYFIATIDGNDWCWGRGDGISAEQPTDNESLSFYELHEFAWSQWDHLWKISHSIHKKHCTVTIQTNENNMMIHSFSDIK</sequence>
<organism evidence="2 3">
    <name type="scientific">Bacteroides caecicola</name>
    <dbReference type="NCBI Taxonomy" id="1462569"/>
    <lineage>
        <taxon>Bacteria</taxon>
        <taxon>Pseudomonadati</taxon>
        <taxon>Bacteroidota</taxon>
        <taxon>Bacteroidia</taxon>
        <taxon>Bacteroidales</taxon>
        <taxon>Bacteroidaceae</taxon>
        <taxon>Bacteroides</taxon>
    </lineage>
</organism>
<dbReference type="Proteomes" id="UP000782117">
    <property type="component" value="Unassembled WGS sequence"/>
</dbReference>